<dbReference type="Gene3D" id="3.30.565.10">
    <property type="entry name" value="Histidine kinase-like ATPase, C-terminal domain"/>
    <property type="match status" value="1"/>
</dbReference>
<dbReference type="PROSITE" id="PS50110">
    <property type="entry name" value="RESPONSE_REGULATORY"/>
    <property type="match status" value="1"/>
</dbReference>
<dbReference type="Proteomes" id="UP000037755">
    <property type="component" value="Unassembled WGS sequence"/>
</dbReference>
<dbReference type="PANTHER" id="PTHR45339">
    <property type="entry name" value="HYBRID SIGNAL TRANSDUCTION HISTIDINE KINASE J"/>
    <property type="match status" value="1"/>
</dbReference>
<dbReference type="Pfam" id="PF00072">
    <property type="entry name" value="Response_reg"/>
    <property type="match status" value="1"/>
</dbReference>
<gene>
    <name evidence="20" type="ORF">AM493_00915</name>
</gene>
<keyword evidence="8" id="KW-0547">Nucleotide-binding</keyword>
<dbReference type="InterPro" id="IPR005467">
    <property type="entry name" value="His_kinase_dom"/>
</dbReference>
<keyword evidence="10" id="KW-0067">ATP-binding</keyword>
<proteinExistence type="predicted"/>
<dbReference type="EC" id="2.7.13.3" evidence="3"/>
<feature type="transmembrane region" description="Helical" evidence="16">
    <location>
        <begin position="191"/>
        <end position="212"/>
    </location>
</feature>
<comment type="catalytic activity">
    <reaction evidence="1">
        <text>ATP + protein L-histidine = ADP + protein N-phospho-L-histidine.</text>
        <dbReference type="EC" id="2.7.13.3"/>
    </reaction>
</comment>
<evidence type="ECO:0000256" key="6">
    <source>
        <dbReference type="ARBA" id="ARBA00022679"/>
    </source>
</evidence>
<keyword evidence="6" id="KW-0808">Transferase</keyword>
<dbReference type="SUPFAM" id="SSF47226">
    <property type="entry name" value="Histidine-containing phosphotransfer domain, HPT domain"/>
    <property type="match status" value="1"/>
</dbReference>
<dbReference type="STRING" id="1202724.AM493_00915"/>
<dbReference type="SMART" id="SM00388">
    <property type="entry name" value="HisKA"/>
    <property type="match status" value="1"/>
</dbReference>
<evidence type="ECO:0000259" key="18">
    <source>
        <dbReference type="PROSITE" id="PS50110"/>
    </source>
</evidence>
<dbReference type="PATRIC" id="fig|1202724.3.peg.182"/>
<protein>
    <recommendedName>
        <fullName evidence="3">histidine kinase</fullName>
        <ecNumber evidence="3">2.7.13.3</ecNumber>
    </recommendedName>
</protein>
<dbReference type="InterPro" id="IPR004358">
    <property type="entry name" value="Sig_transdc_His_kin-like_C"/>
</dbReference>
<dbReference type="InterPro" id="IPR011006">
    <property type="entry name" value="CheY-like_superfamily"/>
</dbReference>
<evidence type="ECO:0000256" key="4">
    <source>
        <dbReference type="ARBA" id="ARBA00022475"/>
    </source>
</evidence>
<evidence type="ECO:0000256" key="7">
    <source>
        <dbReference type="ARBA" id="ARBA00022692"/>
    </source>
</evidence>
<dbReference type="InterPro" id="IPR036641">
    <property type="entry name" value="HPT_dom_sf"/>
</dbReference>
<dbReference type="GO" id="GO:0005524">
    <property type="term" value="F:ATP binding"/>
    <property type="evidence" value="ECO:0007669"/>
    <property type="project" value="UniProtKB-KW"/>
</dbReference>
<keyword evidence="12" id="KW-0902">Two-component regulatory system</keyword>
<keyword evidence="9 20" id="KW-0418">Kinase</keyword>
<dbReference type="EMBL" id="LIYD01000005">
    <property type="protein sequence ID" value="KOS04765.1"/>
    <property type="molecule type" value="Genomic_DNA"/>
</dbReference>
<feature type="domain" description="Response regulatory" evidence="18">
    <location>
        <begin position="491"/>
        <end position="606"/>
    </location>
</feature>
<evidence type="ECO:0000313" key="21">
    <source>
        <dbReference type="Proteomes" id="UP000037755"/>
    </source>
</evidence>
<dbReference type="FunFam" id="3.30.565.10:FF:000010">
    <property type="entry name" value="Sensor histidine kinase RcsC"/>
    <property type="match status" value="1"/>
</dbReference>
<evidence type="ECO:0000256" key="8">
    <source>
        <dbReference type="ARBA" id="ARBA00022741"/>
    </source>
</evidence>
<reference evidence="20 21" key="1">
    <citation type="submission" date="2015-08" db="EMBL/GenBank/DDBJ databases">
        <title>Whole genome sequence of Flavobacterium akiainvivens IK-1T, from decaying Wikstroemia oahuensis, an endemic Hawaiian shrub.</title>
        <authorList>
            <person name="Wan X."/>
            <person name="Hou S."/>
            <person name="Saito J."/>
            <person name="Donachie S."/>
        </authorList>
    </citation>
    <scope>NUCLEOTIDE SEQUENCE [LARGE SCALE GENOMIC DNA]</scope>
    <source>
        <strain evidence="20 21">IK-1</strain>
    </source>
</reference>
<dbReference type="InterPro" id="IPR003594">
    <property type="entry name" value="HATPase_dom"/>
</dbReference>
<dbReference type="InterPro" id="IPR036097">
    <property type="entry name" value="HisK_dim/P_sf"/>
</dbReference>
<dbReference type="PROSITE" id="PS50109">
    <property type="entry name" value="HIS_KIN"/>
    <property type="match status" value="1"/>
</dbReference>
<keyword evidence="13 16" id="KW-0472">Membrane</keyword>
<dbReference type="PRINTS" id="PR00344">
    <property type="entry name" value="BCTRLSENSOR"/>
</dbReference>
<dbReference type="CDD" id="cd17546">
    <property type="entry name" value="REC_hyHK_CKI1_RcsC-like"/>
    <property type="match status" value="1"/>
</dbReference>
<organism evidence="20 21">
    <name type="scientific">Flavobacterium akiainvivens</name>
    <dbReference type="NCBI Taxonomy" id="1202724"/>
    <lineage>
        <taxon>Bacteria</taxon>
        <taxon>Pseudomonadati</taxon>
        <taxon>Bacteroidota</taxon>
        <taxon>Flavobacteriia</taxon>
        <taxon>Flavobacteriales</taxon>
        <taxon>Flavobacteriaceae</taxon>
        <taxon>Flavobacterium</taxon>
    </lineage>
</organism>
<evidence type="ECO:0000256" key="3">
    <source>
        <dbReference type="ARBA" id="ARBA00012438"/>
    </source>
</evidence>
<feature type="modified residue" description="4-aspartylphosphate" evidence="15">
    <location>
        <position position="540"/>
    </location>
</feature>
<dbReference type="SUPFAM" id="SSF52172">
    <property type="entry name" value="CheY-like"/>
    <property type="match status" value="1"/>
</dbReference>
<dbReference type="RefSeq" id="WP_054405801.1">
    <property type="nucleotide sequence ID" value="NZ_FOYA01000013.1"/>
</dbReference>
<evidence type="ECO:0000256" key="1">
    <source>
        <dbReference type="ARBA" id="ARBA00000085"/>
    </source>
</evidence>
<evidence type="ECO:0000256" key="2">
    <source>
        <dbReference type="ARBA" id="ARBA00004651"/>
    </source>
</evidence>
<dbReference type="Gene3D" id="3.40.50.2300">
    <property type="match status" value="1"/>
</dbReference>
<evidence type="ECO:0000259" key="19">
    <source>
        <dbReference type="PROSITE" id="PS50894"/>
    </source>
</evidence>
<sequence length="737" mass="83322">MKKMSSEMGNKRFSYFIILTFIVGSLLLIAVQINSAQNTQELIQNNNKLLNELRSSNHLREIDRDILGVESRIRASIATNDTTHLEGIDKKITQIEKFLDSLSKDNADPEEERLIHRLSVLALEKKTTKDKLLLRYQAIGNMDDNTSIANPRARNISNEITSITAKIYRSRKLHMEELSKETVAMGQKARLYDISLLILLILSGSIVGYYILRQFKRQRLLIQELDIAEKKASVAAQTKENFLANMSHEIRTPLSGILGFTNLLQKRPLDETSKEFVSSIQHSGENLMAIINDILDLSKIEAGMMRITKGIFSISGLVNSVETFFAERAKEKGLTISSKIDASIPDTLNGDATRLTQILVNLIGNAIKFTYQGNITIEIYNKQLTVNEVVIGFKISDTGIGIDKDKLNYIFERFNQGEDSTTRNYGGTGLGLSIVKNLIQLQNGNIEVTSEQGKGTTFHFYIPYAIAEEQLNVIPKPDLHYFKDKSNTPLKVLIVDDNAINKSLMKHLLSQWNIDFGIASNGIEAVEYLRNNNCHLVLMDIQMPQMDGYTATQKIREELKLTIPIIAMTAHALAGERERCMSSGMNEYLSKPINEDELFKLISNFGLKEFGKKPSKEKEISFAYEYINLGYMKSVSNGSLDFERKVTQQFLDITPHQLQELKLCYENNDFKLVKLKAHDLKSSVAIMGLLSLLEEKLDILELTNDENTTSQKALEELKDILLKSFFEAKLFLNSISD</sequence>
<dbReference type="InterPro" id="IPR036890">
    <property type="entry name" value="HATPase_C_sf"/>
</dbReference>
<dbReference type="InterPro" id="IPR003661">
    <property type="entry name" value="HisK_dim/P_dom"/>
</dbReference>
<keyword evidence="5 15" id="KW-0597">Phosphoprotein</keyword>
<comment type="caution">
    <text evidence="20">The sequence shown here is derived from an EMBL/GenBank/DDBJ whole genome shotgun (WGS) entry which is preliminary data.</text>
</comment>
<dbReference type="SMART" id="SM00448">
    <property type="entry name" value="REC"/>
    <property type="match status" value="1"/>
</dbReference>
<dbReference type="PANTHER" id="PTHR45339:SF1">
    <property type="entry name" value="HYBRID SIGNAL TRANSDUCTION HISTIDINE KINASE J"/>
    <property type="match status" value="1"/>
</dbReference>
<name>A0A0M8M8J8_9FLAO</name>
<dbReference type="SUPFAM" id="SSF55874">
    <property type="entry name" value="ATPase domain of HSP90 chaperone/DNA topoisomerase II/histidine kinase"/>
    <property type="match status" value="1"/>
</dbReference>
<evidence type="ECO:0000256" key="12">
    <source>
        <dbReference type="ARBA" id="ARBA00023012"/>
    </source>
</evidence>
<dbReference type="PROSITE" id="PS50894">
    <property type="entry name" value="HPT"/>
    <property type="match status" value="1"/>
</dbReference>
<dbReference type="SMART" id="SM00387">
    <property type="entry name" value="HATPase_c"/>
    <property type="match status" value="1"/>
</dbReference>
<evidence type="ECO:0000256" key="10">
    <source>
        <dbReference type="ARBA" id="ARBA00022840"/>
    </source>
</evidence>
<evidence type="ECO:0000256" key="16">
    <source>
        <dbReference type="SAM" id="Phobius"/>
    </source>
</evidence>
<keyword evidence="11 16" id="KW-1133">Transmembrane helix</keyword>
<comment type="subcellular location">
    <subcellularLocation>
        <location evidence="2">Cell membrane</location>
        <topology evidence="2">Multi-pass membrane protein</topology>
    </subcellularLocation>
</comment>
<dbReference type="InterPro" id="IPR001789">
    <property type="entry name" value="Sig_transdc_resp-reg_receiver"/>
</dbReference>
<dbReference type="CDD" id="cd16922">
    <property type="entry name" value="HATPase_EvgS-ArcB-TorS-like"/>
    <property type="match status" value="1"/>
</dbReference>
<keyword evidence="21" id="KW-1185">Reference proteome</keyword>
<dbReference type="Gene3D" id="1.20.120.160">
    <property type="entry name" value="HPT domain"/>
    <property type="match status" value="1"/>
</dbReference>
<dbReference type="GO" id="GO:0000155">
    <property type="term" value="F:phosphorelay sensor kinase activity"/>
    <property type="evidence" value="ECO:0007669"/>
    <property type="project" value="InterPro"/>
</dbReference>
<dbReference type="Gene3D" id="1.10.287.130">
    <property type="match status" value="1"/>
</dbReference>
<evidence type="ECO:0000256" key="5">
    <source>
        <dbReference type="ARBA" id="ARBA00022553"/>
    </source>
</evidence>
<dbReference type="SUPFAM" id="SSF47384">
    <property type="entry name" value="Homodimeric domain of signal transducing histidine kinase"/>
    <property type="match status" value="1"/>
</dbReference>
<dbReference type="OrthoDB" id="9811889at2"/>
<evidence type="ECO:0000256" key="9">
    <source>
        <dbReference type="ARBA" id="ARBA00022777"/>
    </source>
</evidence>
<evidence type="ECO:0000256" key="13">
    <source>
        <dbReference type="ARBA" id="ARBA00023136"/>
    </source>
</evidence>
<evidence type="ECO:0000313" key="20">
    <source>
        <dbReference type="EMBL" id="KOS04765.1"/>
    </source>
</evidence>
<keyword evidence="4" id="KW-1003">Cell membrane</keyword>
<feature type="modified residue" description="Phosphohistidine" evidence="14">
    <location>
        <position position="678"/>
    </location>
</feature>
<feature type="domain" description="Histidine kinase" evidence="17">
    <location>
        <begin position="245"/>
        <end position="466"/>
    </location>
</feature>
<keyword evidence="7 16" id="KW-0812">Transmembrane</keyword>
<evidence type="ECO:0000256" key="11">
    <source>
        <dbReference type="ARBA" id="ARBA00022989"/>
    </source>
</evidence>
<dbReference type="Pfam" id="PF02518">
    <property type="entry name" value="HATPase_c"/>
    <property type="match status" value="1"/>
</dbReference>
<accession>A0A0M8M8J8</accession>
<feature type="domain" description="HPt" evidence="19">
    <location>
        <begin position="639"/>
        <end position="735"/>
    </location>
</feature>
<dbReference type="CDD" id="cd00082">
    <property type="entry name" value="HisKA"/>
    <property type="match status" value="1"/>
</dbReference>
<dbReference type="Pfam" id="PF00512">
    <property type="entry name" value="HisKA"/>
    <property type="match status" value="1"/>
</dbReference>
<evidence type="ECO:0000259" key="17">
    <source>
        <dbReference type="PROSITE" id="PS50109"/>
    </source>
</evidence>
<dbReference type="AlphaFoldDB" id="A0A0M8M8J8"/>
<dbReference type="InterPro" id="IPR008207">
    <property type="entry name" value="Sig_transdc_His_kin_Hpt_dom"/>
</dbReference>
<dbReference type="FunFam" id="1.10.287.130:FF:000004">
    <property type="entry name" value="Ethylene receptor 1"/>
    <property type="match status" value="1"/>
</dbReference>
<dbReference type="GO" id="GO:0005886">
    <property type="term" value="C:plasma membrane"/>
    <property type="evidence" value="ECO:0007669"/>
    <property type="project" value="UniProtKB-SubCell"/>
</dbReference>
<evidence type="ECO:0000256" key="14">
    <source>
        <dbReference type="PROSITE-ProRule" id="PRU00110"/>
    </source>
</evidence>
<evidence type="ECO:0000256" key="15">
    <source>
        <dbReference type="PROSITE-ProRule" id="PRU00169"/>
    </source>
</evidence>